<dbReference type="AlphaFoldDB" id="A0A9W8YVZ9"/>
<comment type="caution">
    <text evidence="2">The sequence shown here is derived from an EMBL/GenBank/DDBJ whole genome shotgun (WGS) entry which is preliminary data.</text>
</comment>
<name>A0A9W8YVZ9_9PEZI</name>
<proteinExistence type="predicted"/>
<protein>
    <submittedName>
        <fullName evidence="2">Uncharacterized protein</fullName>
    </submittedName>
</protein>
<dbReference type="OrthoDB" id="2873061at2759"/>
<dbReference type="Proteomes" id="UP001140453">
    <property type="component" value="Unassembled WGS sequence"/>
</dbReference>
<keyword evidence="3" id="KW-1185">Reference proteome</keyword>
<feature type="region of interest" description="Disordered" evidence="1">
    <location>
        <begin position="51"/>
        <end position="200"/>
    </location>
</feature>
<evidence type="ECO:0000256" key="1">
    <source>
        <dbReference type="SAM" id="MobiDB-lite"/>
    </source>
</evidence>
<organism evidence="2 3">
    <name type="scientific">Gnomoniopsis smithogilvyi</name>
    <dbReference type="NCBI Taxonomy" id="1191159"/>
    <lineage>
        <taxon>Eukaryota</taxon>
        <taxon>Fungi</taxon>
        <taxon>Dikarya</taxon>
        <taxon>Ascomycota</taxon>
        <taxon>Pezizomycotina</taxon>
        <taxon>Sordariomycetes</taxon>
        <taxon>Sordariomycetidae</taxon>
        <taxon>Diaporthales</taxon>
        <taxon>Gnomoniaceae</taxon>
        <taxon>Gnomoniopsis</taxon>
    </lineage>
</organism>
<feature type="compositionally biased region" description="Low complexity" evidence="1">
    <location>
        <begin position="67"/>
        <end position="77"/>
    </location>
</feature>
<dbReference type="EMBL" id="JAPEVB010000002">
    <property type="protein sequence ID" value="KAJ4392964.1"/>
    <property type="molecule type" value="Genomic_DNA"/>
</dbReference>
<sequence>MEVRNGKTTVWVPREAFDSVQRLWKPEFNWIPVPVDRSLPPSHIAYIETNGPVSPLPPLKKPPKTPVSPLKPSDALTPLPPLTPLNTVPKTPRTPRGLPPLNTGSLRPEEPDYFGRSPELETAITAGFSPGDSDTPSTPSTATEPESPSTPKDIGSPGLSDPKIWRQSRQQPLHDAQDNESPKVDPVPQPSQPSQLPLNDYASMPWKMYENDGDKWKMVDHRPEYRPAHAGVKPASWKRLDGKRDIKMNDHWQTRKRDEAHWNGSQKGFAVRLDMHLEMEVEIKGTMNGDITLSAEALYVSSPI</sequence>
<feature type="compositionally biased region" description="Low complexity" evidence="1">
    <location>
        <begin position="129"/>
        <end position="151"/>
    </location>
</feature>
<evidence type="ECO:0000313" key="2">
    <source>
        <dbReference type="EMBL" id="KAJ4392964.1"/>
    </source>
</evidence>
<gene>
    <name evidence="2" type="ORF">N0V93_002168</name>
</gene>
<accession>A0A9W8YVZ9</accession>
<reference evidence="2" key="1">
    <citation type="submission" date="2022-10" db="EMBL/GenBank/DDBJ databases">
        <title>Tapping the CABI collections for fungal endophytes: first genome assemblies for Collariella, Neodidymelliopsis, Ascochyta clinopodiicola, Didymella pomorum, Didymosphaeria variabile, Neocosmospora piperis and Neocucurbitaria cava.</title>
        <authorList>
            <person name="Hill R."/>
        </authorList>
    </citation>
    <scope>NUCLEOTIDE SEQUENCE</scope>
    <source>
        <strain evidence="2">IMI 355082</strain>
    </source>
</reference>
<feature type="compositionally biased region" description="Pro residues" evidence="1">
    <location>
        <begin position="54"/>
        <end position="66"/>
    </location>
</feature>
<evidence type="ECO:0000313" key="3">
    <source>
        <dbReference type="Proteomes" id="UP001140453"/>
    </source>
</evidence>